<dbReference type="AlphaFoldDB" id="A0A937F686"/>
<sequence>MQAYFRQSFDFLHRRFNNIAFNFVAHISALKLILCIAIPLLVWAMPSSWIPLDNLTVTQHRAIFIFTFAAIFWIMEPVPIFATSIVVILLELVLLSDSGLALAFLNQEASGFGNILNYKEIIGTFASPIIILFLGGFFLAIAASKYNLDVAMARTFIKPFGCQPRWVMLGIMSITAVFSMFMSNTAATAMMLSILVPVLACLDKEDKGRIGFVLSVPLAANIGGIGTPIGTPPNAIAMKYLIGDNAISFSTWMLMCVPFALFLMFCGWLLILYLYPPTTKKIELKFKTKKQDKRASVIIYSTFAVTVALWLTDFLHGMNSYIIALIPMAVFLCLQVINKDDLKNISWDVLWLVSGGIALGLALDATGLAAVIVNNIPFGNMSLAIIFLLAAITGLIIANFMSHTATANLLIPIIAVIGTTVPGLEAFGGEKVLLLSTTLAISLSMSLPISTPPNALAFSTGLIETKHLAGMGIFMGLIGTALVFLMLYCTTSLGLI</sequence>
<evidence type="ECO:0000313" key="6">
    <source>
        <dbReference type="EMBL" id="MBL3655786.1"/>
    </source>
</evidence>
<feature type="transmembrane region" description="Helical" evidence="5">
    <location>
        <begin position="21"/>
        <end position="45"/>
    </location>
</feature>
<feature type="transmembrane region" description="Helical" evidence="5">
    <location>
        <begin position="210"/>
        <end position="229"/>
    </location>
</feature>
<feature type="transmembrane region" description="Helical" evidence="5">
    <location>
        <begin position="249"/>
        <end position="275"/>
    </location>
</feature>
<comment type="caution">
    <text evidence="6">The sequence shown here is derived from an EMBL/GenBank/DDBJ whole genome shotgun (WGS) entry which is preliminary data.</text>
</comment>
<accession>A0A937F686</accession>
<feature type="transmembrane region" description="Helical" evidence="5">
    <location>
        <begin position="349"/>
        <end position="372"/>
    </location>
</feature>
<keyword evidence="4 5" id="KW-0472">Membrane</keyword>
<proteinExistence type="predicted"/>
<comment type="subcellular location">
    <subcellularLocation>
        <location evidence="1">Membrane</location>
        <topology evidence="1">Multi-pass membrane protein</topology>
    </subcellularLocation>
</comment>
<dbReference type="Pfam" id="PF00939">
    <property type="entry name" value="Na_sulph_symp"/>
    <property type="match status" value="1"/>
</dbReference>
<feature type="transmembrane region" description="Helical" evidence="5">
    <location>
        <begin position="125"/>
        <end position="143"/>
    </location>
</feature>
<dbReference type="Proteomes" id="UP000659388">
    <property type="component" value="Unassembled WGS sequence"/>
</dbReference>
<evidence type="ECO:0000256" key="2">
    <source>
        <dbReference type="ARBA" id="ARBA00022692"/>
    </source>
</evidence>
<evidence type="ECO:0000256" key="1">
    <source>
        <dbReference type="ARBA" id="ARBA00004141"/>
    </source>
</evidence>
<feature type="transmembrane region" description="Helical" evidence="5">
    <location>
        <begin position="295"/>
        <end position="312"/>
    </location>
</feature>
<reference evidence="6" key="1">
    <citation type="submission" date="2021-01" db="EMBL/GenBank/DDBJ databases">
        <title>Fulvivirga kasyanovii gen. nov., sp nov., a novel member of the phylum Bacteroidetes isolated from seawater in a mussel farm.</title>
        <authorList>
            <person name="Zhao L.-H."/>
            <person name="Wang Z.-J."/>
        </authorList>
    </citation>
    <scope>NUCLEOTIDE SEQUENCE</scope>
    <source>
        <strain evidence="6">2943</strain>
    </source>
</reference>
<keyword evidence="7" id="KW-1185">Reference proteome</keyword>
<dbReference type="InterPro" id="IPR001898">
    <property type="entry name" value="SLC13A/DASS"/>
</dbReference>
<dbReference type="PANTHER" id="PTHR10283">
    <property type="entry name" value="SOLUTE CARRIER FAMILY 13 MEMBER"/>
    <property type="match status" value="1"/>
</dbReference>
<dbReference type="RefSeq" id="WP_202243469.1">
    <property type="nucleotide sequence ID" value="NZ_JAESIY010000003.1"/>
</dbReference>
<name>A0A937F686_9BACT</name>
<feature type="transmembrane region" description="Helical" evidence="5">
    <location>
        <begin position="378"/>
        <end position="397"/>
    </location>
</feature>
<protein>
    <submittedName>
        <fullName evidence="6">SLC13/DASS family transporter</fullName>
    </submittedName>
</protein>
<feature type="transmembrane region" description="Helical" evidence="5">
    <location>
        <begin position="164"/>
        <end position="181"/>
    </location>
</feature>
<gene>
    <name evidence="6" type="ORF">JL102_06575</name>
</gene>
<feature type="transmembrane region" description="Helical" evidence="5">
    <location>
        <begin position="57"/>
        <end position="74"/>
    </location>
</feature>
<evidence type="ECO:0000256" key="5">
    <source>
        <dbReference type="SAM" id="Phobius"/>
    </source>
</evidence>
<feature type="transmembrane region" description="Helical" evidence="5">
    <location>
        <begin position="468"/>
        <end position="488"/>
    </location>
</feature>
<keyword evidence="2 5" id="KW-0812">Transmembrane</keyword>
<feature type="transmembrane region" description="Helical" evidence="5">
    <location>
        <begin position="409"/>
        <end position="427"/>
    </location>
</feature>
<organism evidence="6 7">
    <name type="scientific">Fulvivirga sediminis</name>
    <dbReference type="NCBI Taxonomy" id="2803949"/>
    <lineage>
        <taxon>Bacteria</taxon>
        <taxon>Pseudomonadati</taxon>
        <taxon>Bacteroidota</taxon>
        <taxon>Cytophagia</taxon>
        <taxon>Cytophagales</taxon>
        <taxon>Fulvivirgaceae</taxon>
        <taxon>Fulvivirga</taxon>
    </lineage>
</organism>
<dbReference type="EMBL" id="JAESIY010000003">
    <property type="protein sequence ID" value="MBL3655786.1"/>
    <property type="molecule type" value="Genomic_DNA"/>
</dbReference>
<evidence type="ECO:0000256" key="4">
    <source>
        <dbReference type="ARBA" id="ARBA00023136"/>
    </source>
</evidence>
<evidence type="ECO:0000313" key="7">
    <source>
        <dbReference type="Proteomes" id="UP000659388"/>
    </source>
</evidence>
<dbReference type="GO" id="GO:0005886">
    <property type="term" value="C:plasma membrane"/>
    <property type="evidence" value="ECO:0007669"/>
    <property type="project" value="TreeGrafter"/>
</dbReference>
<feature type="transmembrane region" description="Helical" evidence="5">
    <location>
        <begin position="318"/>
        <end position="337"/>
    </location>
</feature>
<evidence type="ECO:0000256" key="3">
    <source>
        <dbReference type="ARBA" id="ARBA00022989"/>
    </source>
</evidence>
<dbReference type="PANTHER" id="PTHR10283:SF92">
    <property type="entry name" value="LOW-AFFINITY PHOSPHATE TRANSPORTER PHO91"/>
    <property type="match status" value="1"/>
</dbReference>
<keyword evidence="3 5" id="KW-1133">Transmembrane helix</keyword>
<dbReference type="NCBIfam" id="TIGR00785">
    <property type="entry name" value="dass"/>
    <property type="match status" value="1"/>
</dbReference>
<feature type="transmembrane region" description="Helical" evidence="5">
    <location>
        <begin position="187"/>
        <end position="203"/>
    </location>
</feature>
<feature type="transmembrane region" description="Helical" evidence="5">
    <location>
        <begin position="81"/>
        <end position="105"/>
    </location>
</feature>
<dbReference type="GO" id="GO:0005315">
    <property type="term" value="F:phosphate transmembrane transporter activity"/>
    <property type="evidence" value="ECO:0007669"/>
    <property type="project" value="TreeGrafter"/>
</dbReference>